<dbReference type="AlphaFoldDB" id="A0A1R1F1L7"/>
<dbReference type="Proteomes" id="UP000187172">
    <property type="component" value="Unassembled WGS sequence"/>
</dbReference>
<dbReference type="InterPro" id="IPR012854">
    <property type="entry name" value="Cu_amine_oxidase-like_N"/>
</dbReference>
<reference evidence="4 5" key="1">
    <citation type="submission" date="2016-11" db="EMBL/GenBank/DDBJ databases">
        <title>Paenibacillus species isolates.</title>
        <authorList>
            <person name="Beno S.M."/>
        </authorList>
    </citation>
    <scope>NUCLEOTIDE SEQUENCE [LARGE SCALE GENOMIC DNA]</scope>
    <source>
        <strain evidence="4 5">FSL R5-0378</strain>
    </source>
</reference>
<dbReference type="InterPro" id="IPR036582">
    <property type="entry name" value="Mao_N_sf"/>
</dbReference>
<name>A0A1R1F1L7_9BACL</name>
<feature type="domain" description="Copper amine oxidase-like N-terminal" evidence="2">
    <location>
        <begin position="44"/>
        <end position="150"/>
    </location>
</feature>
<proteinExistence type="predicted"/>
<gene>
    <name evidence="4" type="ORF">BK138_05270</name>
</gene>
<evidence type="ECO:0000256" key="1">
    <source>
        <dbReference type="SAM" id="MobiDB-lite"/>
    </source>
</evidence>
<accession>A0A1R1F1L7</accession>
<dbReference type="Gene3D" id="3.30.457.10">
    <property type="entry name" value="Copper amine oxidase-like, N-terminal domain"/>
    <property type="match status" value="1"/>
</dbReference>
<comment type="caution">
    <text evidence="4">The sequence shown here is derived from an EMBL/GenBank/DDBJ whole genome shotgun (WGS) entry which is preliminary data.</text>
</comment>
<dbReference type="EMBL" id="MRTP01000001">
    <property type="protein sequence ID" value="OMF57985.1"/>
    <property type="molecule type" value="Genomic_DNA"/>
</dbReference>
<evidence type="ECO:0000313" key="5">
    <source>
        <dbReference type="Proteomes" id="UP000187172"/>
    </source>
</evidence>
<evidence type="ECO:0000313" key="4">
    <source>
        <dbReference type="EMBL" id="OMF57985.1"/>
    </source>
</evidence>
<protein>
    <submittedName>
        <fullName evidence="4">Uncharacterized protein</fullName>
    </submittedName>
</protein>
<evidence type="ECO:0000259" key="3">
    <source>
        <dbReference type="Pfam" id="PF13648"/>
    </source>
</evidence>
<organism evidence="4 5">
    <name type="scientific">Paenibacillus rhizosphaerae</name>
    <dbReference type="NCBI Taxonomy" id="297318"/>
    <lineage>
        <taxon>Bacteria</taxon>
        <taxon>Bacillati</taxon>
        <taxon>Bacillota</taxon>
        <taxon>Bacilli</taxon>
        <taxon>Bacillales</taxon>
        <taxon>Paenibacillaceae</taxon>
        <taxon>Paenibacillus</taxon>
    </lineage>
</organism>
<dbReference type="Pfam" id="PF07833">
    <property type="entry name" value="Cu_amine_oxidN1"/>
    <property type="match status" value="1"/>
</dbReference>
<evidence type="ECO:0000259" key="2">
    <source>
        <dbReference type="Pfam" id="PF07833"/>
    </source>
</evidence>
<feature type="region of interest" description="Disordered" evidence="1">
    <location>
        <begin position="174"/>
        <end position="195"/>
    </location>
</feature>
<dbReference type="Pfam" id="PF13648">
    <property type="entry name" value="Lipocalin_4"/>
    <property type="match status" value="1"/>
</dbReference>
<sequence length="415" mass="44235">MIQTVKSKTGAAALIMAFISLLLTGIWSGTSAHAEAASPIKVAVDTKWVNFSVDPVVDGGTMLVQMRPLFESMGISLNWDPRNQTITGQKDSLSFTLQLNSKEATVNGKKVSLDKPARSVRGNTLVPLRFVGEATGGFVVWDAKNREITIFSEQMLKQLGLTKEQAAEILAHAGDTTANPPAGTEPTENDGDESAPAVPVQLDKLQGMYVGMRLDPGGYECGGACWDYYTFLSGKKVVIGEPATGGPETIDCSKLSCRDYSITNGKLVLGNGTTHTIRVSSLGNLYIDDVLLERVTPVASNHKLNGSYVYRGYSGMAGVNSASSAWEERLTFQTDGTFKADNFTLGTQEAGSGTTNSSAGSSGTGTYSISGNTITLKFTGGTVERYVFFIHTGKDGKPNVQDVQIGSRNFFVDAE</sequence>
<dbReference type="RefSeq" id="WP_076166916.1">
    <property type="nucleotide sequence ID" value="NZ_MRTP01000001.1"/>
</dbReference>
<dbReference type="SUPFAM" id="SSF55383">
    <property type="entry name" value="Copper amine oxidase, domain N"/>
    <property type="match status" value="1"/>
</dbReference>
<feature type="domain" description="Lipocalin-like" evidence="3">
    <location>
        <begin position="337"/>
        <end position="386"/>
    </location>
</feature>
<dbReference type="STRING" id="297318.BK138_05270"/>
<keyword evidence="5" id="KW-1185">Reference proteome</keyword>
<dbReference type="InterPro" id="IPR024311">
    <property type="entry name" value="Lipocalin-like"/>
</dbReference>